<comment type="caution">
    <text evidence="6">The sequence shown here is derived from an EMBL/GenBank/DDBJ whole genome shotgun (WGS) entry which is preliminary data.</text>
</comment>
<reference evidence="7" key="1">
    <citation type="journal article" date="2019" name="Int. J. Syst. Evol. Microbiol.">
        <title>The Global Catalogue of Microorganisms (GCM) 10K type strain sequencing project: providing services to taxonomists for standard genome sequencing and annotation.</title>
        <authorList>
            <consortium name="The Broad Institute Genomics Platform"/>
            <consortium name="The Broad Institute Genome Sequencing Center for Infectious Disease"/>
            <person name="Wu L."/>
            <person name="Ma J."/>
        </authorList>
    </citation>
    <scope>NUCLEOTIDE SEQUENCE [LARGE SCALE GENOMIC DNA]</scope>
    <source>
        <strain evidence="7">NBRC 101365</strain>
    </source>
</reference>
<dbReference type="EMBL" id="BSPC01000063">
    <property type="protein sequence ID" value="GLS22420.1"/>
    <property type="molecule type" value="Genomic_DNA"/>
</dbReference>
<keyword evidence="4 5" id="KW-0472">Membrane</keyword>
<protein>
    <submittedName>
        <fullName evidence="6">Membrane protein</fullName>
    </submittedName>
</protein>
<keyword evidence="2 5" id="KW-0812">Transmembrane</keyword>
<comment type="subcellular location">
    <subcellularLocation>
        <location evidence="1">Membrane</location>
        <topology evidence="1">Multi-pass membrane protein</topology>
    </subcellularLocation>
</comment>
<dbReference type="RefSeq" id="WP_284315383.1">
    <property type="nucleotide sequence ID" value="NZ_BSPC01000063.1"/>
</dbReference>
<keyword evidence="3 5" id="KW-1133">Transmembrane helix</keyword>
<evidence type="ECO:0000256" key="5">
    <source>
        <dbReference type="SAM" id="Phobius"/>
    </source>
</evidence>
<feature type="transmembrane region" description="Helical" evidence="5">
    <location>
        <begin position="117"/>
        <end position="150"/>
    </location>
</feature>
<evidence type="ECO:0000256" key="2">
    <source>
        <dbReference type="ARBA" id="ARBA00022692"/>
    </source>
</evidence>
<evidence type="ECO:0000256" key="3">
    <source>
        <dbReference type="ARBA" id="ARBA00022989"/>
    </source>
</evidence>
<dbReference type="Gene3D" id="1.20.120.1630">
    <property type="match status" value="1"/>
</dbReference>
<evidence type="ECO:0000313" key="7">
    <source>
        <dbReference type="Proteomes" id="UP001156882"/>
    </source>
</evidence>
<gene>
    <name evidence="6" type="ORF">GCM10007874_54380</name>
</gene>
<evidence type="ECO:0000313" key="6">
    <source>
        <dbReference type="EMBL" id="GLS22420.1"/>
    </source>
</evidence>
<sequence length="168" mass="18687">MTAAIILLLLVTTERLAELWFARRNTVSLLAQGAYEVAPRHYALIMLLHASWLTGLWLLGWSHAVGLGWLLFFLALQLLRGWTLLTLGRRWTTRIIVLPGAPLVRTGPYRLVSHPNYLVVIGEIAVLPLCLGLGWYALAFSLANAIVLAVRIRAENAALMGLRDVQRA</sequence>
<accession>A0ABQ6CTW2</accession>
<keyword evidence="7" id="KW-1185">Reference proteome</keyword>
<name>A0ABQ6CTW2_9HYPH</name>
<evidence type="ECO:0000256" key="1">
    <source>
        <dbReference type="ARBA" id="ARBA00004141"/>
    </source>
</evidence>
<proteinExistence type="predicted"/>
<organism evidence="6 7">
    <name type="scientific">Labrys miyagiensis</name>
    <dbReference type="NCBI Taxonomy" id="346912"/>
    <lineage>
        <taxon>Bacteria</taxon>
        <taxon>Pseudomonadati</taxon>
        <taxon>Pseudomonadota</taxon>
        <taxon>Alphaproteobacteria</taxon>
        <taxon>Hyphomicrobiales</taxon>
        <taxon>Xanthobacteraceae</taxon>
        <taxon>Labrys</taxon>
    </lineage>
</organism>
<dbReference type="Proteomes" id="UP001156882">
    <property type="component" value="Unassembled WGS sequence"/>
</dbReference>
<dbReference type="InterPro" id="IPR007269">
    <property type="entry name" value="ICMT_MeTrfase"/>
</dbReference>
<evidence type="ECO:0000256" key="4">
    <source>
        <dbReference type="ARBA" id="ARBA00023136"/>
    </source>
</evidence>
<dbReference type="Pfam" id="PF04140">
    <property type="entry name" value="ICMT"/>
    <property type="match status" value="1"/>
</dbReference>